<name>Q5QL12_ORYSJ</name>
<feature type="region of interest" description="Disordered" evidence="1">
    <location>
        <begin position="59"/>
        <end position="83"/>
    </location>
</feature>
<dbReference type="EMBL" id="AP006723">
    <property type="protein sequence ID" value="BAD73854.1"/>
    <property type="molecule type" value="Genomic_DNA"/>
</dbReference>
<evidence type="ECO:0000256" key="1">
    <source>
        <dbReference type="SAM" id="MobiDB-lite"/>
    </source>
</evidence>
<dbReference type="Proteomes" id="UP000000763">
    <property type="component" value="Chromosome 8"/>
</dbReference>
<dbReference type="EMBL" id="AP005730">
    <property type="protein sequence ID" value="BAD73826.1"/>
    <property type="molecule type" value="Genomic_DNA"/>
</dbReference>
<dbReference type="AlphaFoldDB" id="Q5QL12"/>
<evidence type="ECO:0000313" key="2">
    <source>
        <dbReference type="EMBL" id="BAD73826.1"/>
    </source>
</evidence>
<reference evidence="4" key="3">
    <citation type="journal article" date="2005" name="Nature">
        <title>The map-based sequence of the rice genome.</title>
        <authorList>
            <consortium name="International rice genome sequencing project (IRGSP)"/>
            <person name="Matsumoto T."/>
            <person name="Wu J."/>
            <person name="Kanamori H."/>
            <person name="Katayose Y."/>
            <person name="Fujisawa M."/>
            <person name="Namiki N."/>
            <person name="Mizuno H."/>
            <person name="Yamamoto K."/>
            <person name="Antonio B.A."/>
            <person name="Baba T."/>
            <person name="Sakata K."/>
            <person name="Nagamura Y."/>
            <person name="Aoki H."/>
            <person name="Arikawa K."/>
            <person name="Arita K."/>
            <person name="Bito T."/>
            <person name="Chiden Y."/>
            <person name="Fujitsuka N."/>
            <person name="Fukunaka R."/>
            <person name="Hamada M."/>
            <person name="Harada C."/>
            <person name="Hayashi A."/>
            <person name="Hijishita S."/>
            <person name="Honda M."/>
            <person name="Hosokawa S."/>
            <person name="Ichikawa Y."/>
            <person name="Idonuma A."/>
            <person name="Iijima M."/>
            <person name="Ikeda M."/>
            <person name="Ikeno M."/>
            <person name="Ito K."/>
            <person name="Ito S."/>
            <person name="Ito T."/>
            <person name="Ito Y."/>
            <person name="Ito Y."/>
            <person name="Iwabuchi A."/>
            <person name="Kamiya K."/>
            <person name="Karasawa W."/>
            <person name="Kurita K."/>
            <person name="Katagiri S."/>
            <person name="Kikuta A."/>
            <person name="Kobayashi H."/>
            <person name="Kobayashi N."/>
            <person name="Machita K."/>
            <person name="Maehara T."/>
            <person name="Masukawa M."/>
            <person name="Mizubayashi T."/>
            <person name="Mukai Y."/>
            <person name="Nagasaki H."/>
            <person name="Nagata Y."/>
            <person name="Naito S."/>
            <person name="Nakashima M."/>
            <person name="Nakama Y."/>
            <person name="Nakamichi Y."/>
            <person name="Nakamura M."/>
            <person name="Meguro A."/>
            <person name="Negishi M."/>
            <person name="Ohta I."/>
            <person name="Ohta T."/>
            <person name="Okamoto M."/>
            <person name="Ono N."/>
            <person name="Saji S."/>
            <person name="Sakaguchi M."/>
            <person name="Sakai K."/>
            <person name="Shibata M."/>
            <person name="Shimokawa T."/>
            <person name="Song J."/>
            <person name="Takazaki Y."/>
            <person name="Terasawa K."/>
            <person name="Tsugane M."/>
            <person name="Tsuji K."/>
            <person name="Ueda S."/>
            <person name="Waki K."/>
            <person name="Yamagata H."/>
            <person name="Yamamoto M."/>
            <person name="Yamamoto S."/>
            <person name="Yamane H."/>
            <person name="Yoshiki S."/>
            <person name="Yoshihara R."/>
            <person name="Yukawa K."/>
            <person name="Zhong H."/>
            <person name="Yano M."/>
            <person name="Yuan Q."/>
            <person name="Ouyang S."/>
            <person name="Liu J."/>
            <person name="Jones K.M."/>
            <person name="Gansberger K."/>
            <person name="Moffat K."/>
            <person name="Hill J."/>
            <person name="Bera J."/>
            <person name="Fadrosh D."/>
            <person name="Jin S."/>
            <person name="Johri S."/>
            <person name="Kim M."/>
            <person name="Overton L."/>
            <person name="Reardon M."/>
            <person name="Tsitrin T."/>
            <person name="Vuong H."/>
            <person name="Weaver B."/>
            <person name="Ciecko A."/>
            <person name="Tallon L."/>
            <person name="Jackson J."/>
            <person name="Pai G."/>
            <person name="Aken S.V."/>
            <person name="Utterback T."/>
            <person name="Reidmuller S."/>
            <person name="Feldblyum T."/>
            <person name="Hsiao J."/>
            <person name="Zismann V."/>
            <person name="Iobst S."/>
            <person name="de Vazeille A.R."/>
            <person name="Buell C.R."/>
            <person name="Ying K."/>
            <person name="Li Y."/>
            <person name="Lu T."/>
            <person name="Huang Y."/>
            <person name="Zhao Q."/>
            <person name="Feng Q."/>
            <person name="Zhang L."/>
            <person name="Zhu J."/>
            <person name="Weng Q."/>
            <person name="Mu J."/>
            <person name="Lu Y."/>
            <person name="Fan D."/>
            <person name="Liu Y."/>
            <person name="Guan J."/>
            <person name="Zhang Y."/>
            <person name="Yu S."/>
            <person name="Liu X."/>
            <person name="Zhang Y."/>
            <person name="Hong G."/>
            <person name="Han B."/>
            <person name="Choisne N."/>
            <person name="Demange N."/>
            <person name="Orjeda G."/>
            <person name="Samain S."/>
            <person name="Cattolico L."/>
            <person name="Pelletier E."/>
            <person name="Couloux A."/>
            <person name="Segurens B."/>
            <person name="Wincker P."/>
            <person name="D'Hont A."/>
            <person name="Scarpelli C."/>
            <person name="Weissenbach J."/>
            <person name="Salanoubat M."/>
            <person name="Quetier F."/>
            <person name="Yu Y."/>
            <person name="Kim H.R."/>
            <person name="Rambo T."/>
            <person name="Currie J."/>
            <person name="Collura K."/>
            <person name="Luo M."/>
            <person name="Yang T."/>
            <person name="Ammiraju J.S.S."/>
            <person name="Engler F."/>
            <person name="Soderlund C."/>
            <person name="Wing R.A."/>
            <person name="Palmer L.E."/>
            <person name="de la Bastide M."/>
            <person name="Spiegel L."/>
            <person name="Nascimento L."/>
            <person name="Zutavern T."/>
            <person name="O'Shaughnessy A."/>
            <person name="Dike S."/>
            <person name="Dedhia N."/>
            <person name="Preston R."/>
            <person name="Balija V."/>
            <person name="McCombie W.R."/>
            <person name="Chow T."/>
            <person name="Chen H."/>
            <person name="Chung M."/>
            <person name="Chen C."/>
            <person name="Shaw J."/>
            <person name="Wu H."/>
            <person name="Hsiao K."/>
            <person name="Chao Y."/>
            <person name="Chu M."/>
            <person name="Cheng C."/>
            <person name="Hour A."/>
            <person name="Lee P."/>
            <person name="Lin S."/>
            <person name="Lin Y."/>
            <person name="Liou J."/>
            <person name="Liu S."/>
            <person name="Hsing Y."/>
            <person name="Raghuvanshi S."/>
            <person name="Mohanty A."/>
            <person name="Bharti A.K."/>
            <person name="Gaur A."/>
            <person name="Gupta V."/>
            <person name="Kumar D."/>
            <person name="Ravi V."/>
            <person name="Vij S."/>
            <person name="Kapur A."/>
            <person name="Khurana P."/>
            <person name="Khurana P."/>
            <person name="Khurana J.P."/>
            <person name="Tyagi A.K."/>
            <person name="Gaikwad K."/>
            <person name="Singh A."/>
            <person name="Dalal V."/>
            <person name="Srivastava S."/>
            <person name="Dixit A."/>
            <person name="Pal A.K."/>
            <person name="Ghazi I.A."/>
            <person name="Yadav M."/>
            <person name="Pandit A."/>
            <person name="Bhargava A."/>
            <person name="Sureshbabu K."/>
            <person name="Batra K."/>
            <person name="Sharma T.R."/>
            <person name="Mohapatra T."/>
            <person name="Singh N.K."/>
            <person name="Messing J."/>
            <person name="Nelson A.B."/>
            <person name="Fuks G."/>
            <person name="Kavchok S."/>
            <person name="Keizer G."/>
            <person name="Linton E."/>
            <person name="Llaca V."/>
            <person name="Song R."/>
            <person name="Tanyolac B."/>
            <person name="Young S."/>
            <person name="Ho-Il K."/>
            <person name="Hahn J.H."/>
            <person name="Sangsakoo G."/>
            <person name="Vanavichit A."/>
            <person name="de Mattos Luiz.A.T."/>
            <person name="Zimmer P.D."/>
            <person name="Malone G."/>
            <person name="Dellagostin O."/>
            <person name="de Oliveira A.C."/>
            <person name="Bevan M."/>
            <person name="Bancroft I."/>
            <person name="Minx P."/>
            <person name="Cordum H."/>
            <person name="Wilson R."/>
            <person name="Cheng Z."/>
            <person name="Jin W."/>
            <person name="Jiang J."/>
            <person name="Leong S.A."/>
            <person name="Iwama H."/>
            <person name="Gojobori T."/>
            <person name="Itoh T."/>
            <person name="Niimura Y."/>
            <person name="Fujii Y."/>
            <person name="Habara T."/>
            <person name="Sakai H."/>
            <person name="Sato Y."/>
            <person name="Wilson G."/>
            <person name="Kumar K."/>
            <person name="McCouch S."/>
            <person name="Juretic N."/>
            <person name="Hoen D."/>
            <person name="Wright S."/>
            <person name="Bruskiewich R."/>
            <person name="Bureau T."/>
            <person name="Miyao A."/>
            <person name="Hirochika H."/>
            <person name="Nishikawa T."/>
            <person name="Kadowaki K."/>
            <person name="Sugiura M."/>
            <person name="Burr B."/>
            <person name="Sasaki T."/>
        </authorList>
    </citation>
    <scope>NUCLEOTIDE SEQUENCE [LARGE SCALE GENOMIC DNA]</scope>
    <source>
        <strain evidence="4">cv. Nipponbare</strain>
    </source>
</reference>
<evidence type="ECO:0000313" key="3">
    <source>
        <dbReference type="EMBL" id="BAD73854.1"/>
    </source>
</evidence>
<evidence type="ECO:0000313" key="4">
    <source>
        <dbReference type="Proteomes" id="UP000000763"/>
    </source>
</evidence>
<proteinExistence type="predicted"/>
<sequence>MQISDKSLRTETLAEVRPQKFPKSWNPNPKIMGKRSAAGLPKGMVAGGDLRVATDAIRGERAPEDLVPERPRDPPCWPGSSSLRARLADAASLR</sequence>
<organism evidence="3 4">
    <name type="scientific">Oryza sativa subsp. japonica</name>
    <name type="common">Rice</name>
    <dbReference type="NCBI Taxonomy" id="39947"/>
    <lineage>
        <taxon>Eukaryota</taxon>
        <taxon>Viridiplantae</taxon>
        <taxon>Streptophyta</taxon>
        <taxon>Embryophyta</taxon>
        <taxon>Tracheophyta</taxon>
        <taxon>Spermatophyta</taxon>
        <taxon>Magnoliopsida</taxon>
        <taxon>Liliopsida</taxon>
        <taxon>Poales</taxon>
        <taxon>Poaceae</taxon>
        <taxon>BOP clade</taxon>
        <taxon>Oryzoideae</taxon>
        <taxon>Oryzeae</taxon>
        <taxon>Oryzinae</taxon>
        <taxon>Oryza</taxon>
        <taxon>Oryza sativa</taxon>
    </lineage>
</organism>
<protein>
    <submittedName>
        <fullName evidence="3">Uncharacterized protein</fullName>
    </submittedName>
</protein>
<accession>Q5QL12</accession>
<gene>
    <name evidence="3" type="ORF">B1203H11.36</name>
    <name evidence="2" type="ORF">OSJNBa0073J19.13</name>
</gene>
<reference evidence="3" key="2">
    <citation type="submission" date="2004-01" db="EMBL/GenBank/DDBJ databases">
        <title>Oryza sativa nipponbare(GA3) genomic DNA, chromosome 8, BAC clone:B1203H11.</title>
        <authorList>
            <person name="Sasaki T."/>
            <person name="Matsumoto T."/>
            <person name="Katayose Y."/>
        </authorList>
    </citation>
    <scope>NUCLEOTIDE SEQUENCE</scope>
</reference>
<feature type="compositionally biased region" description="Basic and acidic residues" evidence="1">
    <location>
        <begin position="59"/>
        <end position="73"/>
    </location>
</feature>
<reference evidence="2" key="1">
    <citation type="submission" date="2002-09" db="EMBL/GenBank/DDBJ databases">
        <title>Oryza sativa nipponbare(GA3) genomic DNA, chromosome 8, BAC clone:OSJNBa0073J19.</title>
        <authorList>
            <person name="Sasaki T."/>
            <person name="Matsumoto T."/>
            <person name="Katayose Y."/>
        </authorList>
    </citation>
    <scope>NUCLEOTIDE SEQUENCE</scope>
</reference>
<reference evidence="4" key="4">
    <citation type="journal article" date="2008" name="Nucleic Acids Res.">
        <title>The rice annotation project database (RAP-DB): 2008 update.</title>
        <authorList>
            <consortium name="The rice annotation project (RAP)"/>
        </authorList>
    </citation>
    <scope>GENOME REANNOTATION</scope>
    <source>
        <strain evidence="4">cv. Nipponbare</strain>
    </source>
</reference>